<sequence>MSKFNEAIAKDVKSVIKVELVEFKSELTEILQQELKETKELLERLPQLDKSNNASKELDKEFVYLPEAAEILRCSVDTVKRHEKRGFFTRLNRVPNSPIYYLKKDIFSFITTNDN</sequence>
<dbReference type="SUPFAM" id="SSF46955">
    <property type="entry name" value="Putative DNA-binding domain"/>
    <property type="match status" value="1"/>
</dbReference>
<accession>A0ABY6D6Z0</accession>
<evidence type="ECO:0008006" key="3">
    <source>
        <dbReference type="Google" id="ProtNLM"/>
    </source>
</evidence>
<dbReference type="EMBL" id="CP106735">
    <property type="protein sequence ID" value="UXX80898.1"/>
    <property type="molecule type" value="Genomic_DNA"/>
</dbReference>
<dbReference type="RefSeq" id="WP_263052627.1">
    <property type="nucleotide sequence ID" value="NZ_CP106735.1"/>
</dbReference>
<dbReference type="InterPro" id="IPR009061">
    <property type="entry name" value="DNA-bd_dom_put_sf"/>
</dbReference>
<name>A0ABY6D6Z0_9BACT</name>
<reference evidence="1" key="1">
    <citation type="submission" date="2022-10" db="EMBL/GenBank/DDBJ databases">
        <title>Comparative genomics and taxonomic characterization of three novel marine species of genus Reichenbachiella exhibiting antioxidant and polysaccharide degradation activities.</title>
        <authorList>
            <person name="Muhammad N."/>
            <person name="Lee Y.-J."/>
            <person name="Ko J."/>
            <person name="Kim S.-G."/>
        </authorList>
    </citation>
    <scope>NUCLEOTIDE SEQUENCE</scope>
    <source>
        <strain evidence="1">Wsw4-B4</strain>
    </source>
</reference>
<keyword evidence="2" id="KW-1185">Reference proteome</keyword>
<gene>
    <name evidence="1" type="ORF">N7E81_07270</name>
</gene>
<evidence type="ECO:0000313" key="1">
    <source>
        <dbReference type="EMBL" id="UXX80898.1"/>
    </source>
</evidence>
<proteinExistence type="predicted"/>
<dbReference type="Proteomes" id="UP001062165">
    <property type="component" value="Chromosome"/>
</dbReference>
<organism evidence="1 2">
    <name type="scientific">Reichenbachiella carrageenanivorans</name>
    <dbReference type="NCBI Taxonomy" id="2979869"/>
    <lineage>
        <taxon>Bacteria</taxon>
        <taxon>Pseudomonadati</taxon>
        <taxon>Bacteroidota</taxon>
        <taxon>Cytophagia</taxon>
        <taxon>Cytophagales</taxon>
        <taxon>Reichenbachiellaceae</taxon>
        <taxon>Reichenbachiella</taxon>
    </lineage>
</organism>
<evidence type="ECO:0000313" key="2">
    <source>
        <dbReference type="Proteomes" id="UP001062165"/>
    </source>
</evidence>
<protein>
    <recommendedName>
        <fullName evidence="3">Helix-turn-helix domain-containing protein</fullName>
    </recommendedName>
</protein>